<dbReference type="EMBL" id="FJ102605">
    <property type="protein sequence ID" value="AFG66948.1"/>
    <property type="molecule type" value="Genomic_DNA"/>
</dbReference>
<dbReference type="CDD" id="cd17055">
    <property type="entry name" value="Ubl_AtNPL4_like"/>
    <property type="match status" value="1"/>
</dbReference>
<dbReference type="InterPro" id="IPR024682">
    <property type="entry name" value="Npl4_Ub-like_dom"/>
</dbReference>
<dbReference type="EMBL" id="FJ102614">
    <property type="protein sequence ID" value="AFG66951.1"/>
    <property type="molecule type" value="Genomic_DNA"/>
</dbReference>
<dbReference type="EMBL" id="FJ102600">
    <property type="protein sequence ID" value="AFG66947.1"/>
    <property type="molecule type" value="Genomic_DNA"/>
</dbReference>
<dbReference type="EMBL" id="FJ102615">
    <property type="protein sequence ID" value="AFG66956.1"/>
    <property type="molecule type" value="Genomic_DNA"/>
</dbReference>
<dbReference type="EMBL" id="FJ102613">
    <property type="protein sequence ID" value="AFG66945.1"/>
    <property type="molecule type" value="Genomic_DNA"/>
</dbReference>
<dbReference type="FunFam" id="3.10.20.90:FF:000331">
    <property type="entry name" value="NPL4-like protein 1"/>
    <property type="match status" value="1"/>
</dbReference>
<evidence type="ECO:0000313" key="12">
    <source>
        <dbReference type="EMBL" id="AFG66950.1"/>
    </source>
</evidence>
<dbReference type="EMBL" id="FJ102603">
    <property type="protein sequence ID" value="AFG66959.1"/>
    <property type="molecule type" value="Genomic_DNA"/>
</dbReference>
<dbReference type="Gene3D" id="3.10.20.90">
    <property type="entry name" value="Phosphatidylinositol 3-kinase Catalytic Subunit, Chain A, domain 1"/>
    <property type="match status" value="1"/>
</dbReference>
<dbReference type="EMBL" id="FJ102604">
    <property type="protein sequence ID" value="AFG66960.1"/>
    <property type="molecule type" value="Genomic_DNA"/>
</dbReference>
<dbReference type="EMBL" id="FJ102608">
    <property type="protein sequence ID" value="AFG66949.1"/>
    <property type="molecule type" value="Genomic_DNA"/>
</dbReference>
<evidence type="ECO:0000313" key="13">
    <source>
        <dbReference type="EMBL" id="AFG66951.1"/>
    </source>
</evidence>
<evidence type="ECO:0000313" key="7">
    <source>
        <dbReference type="EMBL" id="AFG66945.1"/>
    </source>
</evidence>
<feature type="non-terminal residue" evidence="14">
    <location>
        <position position="85"/>
    </location>
</feature>
<dbReference type="GO" id="GO:0031625">
    <property type="term" value="F:ubiquitin protein ligase binding"/>
    <property type="evidence" value="ECO:0007669"/>
    <property type="project" value="TreeGrafter"/>
</dbReference>
<evidence type="ECO:0000313" key="11">
    <source>
        <dbReference type="EMBL" id="AFG66949.1"/>
    </source>
</evidence>
<dbReference type="PANTHER" id="PTHR12710:SF0">
    <property type="entry name" value="NUCLEAR PROTEIN LOCALIZATION PROTEIN 4 HOMOLOG"/>
    <property type="match status" value="1"/>
</dbReference>
<evidence type="ECO:0000313" key="20">
    <source>
        <dbReference type="EMBL" id="AFG66958.1"/>
    </source>
</evidence>
<evidence type="ECO:0000259" key="6">
    <source>
        <dbReference type="Pfam" id="PF11543"/>
    </source>
</evidence>
<keyword evidence="3" id="KW-0833">Ubl conjugation pathway</keyword>
<dbReference type="GO" id="GO:0006511">
    <property type="term" value="P:ubiquitin-dependent protein catabolic process"/>
    <property type="evidence" value="ECO:0007669"/>
    <property type="project" value="InterPro"/>
</dbReference>
<evidence type="ECO:0000313" key="17">
    <source>
        <dbReference type="EMBL" id="AFG66955.1"/>
    </source>
</evidence>
<evidence type="ECO:0000313" key="8">
    <source>
        <dbReference type="EMBL" id="AFG66946.1"/>
    </source>
</evidence>
<dbReference type="SUPFAM" id="SSF54236">
    <property type="entry name" value="Ubiquitin-like"/>
    <property type="match status" value="1"/>
</dbReference>
<evidence type="ECO:0000256" key="4">
    <source>
        <dbReference type="ARBA" id="ARBA00060043"/>
    </source>
</evidence>
<comment type="function">
    <text evidence="4">May be part of a complex that binds ubiquitinated proteins and that is necessary for the export of misfolded proteins from the ER to the cytoplasm, where they are degraded by the proteasome.</text>
</comment>
<dbReference type="EMBL" id="FJ102617">
    <property type="protein sequence ID" value="AFG66946.1"/>
    <property type="molecule type" value="Genomic_DNA"/>
</dbReference>
<dbReference type="InterPro" id="IPR029071">
    <property type="entry name" value="Ubiquitin-like_domsf"/>
</dbReference>
<dbReference type="GO" id="GO:0043130">
    <property type="term" value="F:ubiquitin binding"/>
    <property type="evidence" value="ECO:0007669"/>
    <property type="project" value="TreeGrafter"/>
</dbReference>
<dbReference type="EMBL" id="FJ102601">
    <property type="protein sequence ID" value="AFG66958.1"/>
    <property type="molecule type" value="Genomic_DNA"/>
</dbReference>
<dbReference type="EMBL" id="FJ102611">
    <property type="protein sequence ID" value="AFG66957.1"/>
    <property type="molecule type" value="Genomic_DNA"/>
</dbReference>
<proteinExistence type="inferred from homology"/>
<evidence type="ECO:0000313" key="23">
    <source>
        <dbReference type="EMBL" id="AFG66961.1"/>
    </source>
</evidence>
<evidence type="ECO:0000313" key="22">
    <source>
        <dbReference type="EMBL" id="AFG66960.1"/>
    </source>
</evidence>
<evidence type="ECO:0000313" key="18">
    <source>
        <dbReference type="EMBL" id="AFG66956.1"/>
    </source>
</evidence>
<comment type="pathway">
    <text evidence="5">Protein degradation; proteasomal ubiquitin-dependent pathway.</text>
</comment>
<feature type="domain" description="Nuclear pore localisation protein Npl4 ubiquitin-like" evidence="6">
    <location>
        <begin position="1"/>
        <end position="84"/>
    </location>
</feature>
<accession>H9WY59</accession>
<evidence type="ECO:0000256" key="3">
    <source>
        <dbReference type="ARBA" id="ARBA00022786"/>
    </source>
</evidence>
<dbReference type="EMBL" id="FJ102612">
    <property type="protein sequence ID" value="AFG66962.1"/>
    <property type="molecule type" value="Genomic_DNA"/>
</dbReference>
<evidence type="ECO:0000313" key="16">
    <source>
        <dbReference type="EMBL" id="AFG66954.1"/>
    </source>
</evidence>
<evidence type="ECO:0000313" key="10">
    <source>
        <dbReference type="EMBL" id="AFG66948.1"/>
    </source>
</evidence>
<dbReference type="EMBL" id="FJ102609">
    <property type="protein sequence ID" value="AFG66954.1"/>
    <property type="molecule type" value="Genomic_DNA"/>
</dbReference>
<reference evidence="14" key="1">
    <citation type="submission" date="2008-08" db="EMBL/GenBank/DDBJ databases">
        <title>Nucleotide Diversity and Divergence in the Loblolly Pine Gene Space.</title>
        <authorList>
            <person name="Neale D.B."/>
            <person name="Wegrzyn J.L."/>
            <person name="Lee J.M."/>
            <person name="Eckert A.J."/>
            <person name="Liechty J.D."/>
            <person name="Stevens K.A."/>
            <person name="Langley C.H."/>
        </authorList>
    </citation>
    <scope>NUCLEOTIDE SEQUENCE</scope>
    <source>
        <strain evidence="21">2263</strain>
        <strain evidence="23">2264</strain>
        <strain evidence="14">2265</strain>
        <strain evidence="8">2266</strain>
        <strain evidence="20">2267</strain>
        <strain evidence="24">2268</strain>
        <strain evidence="17">2269</strain>
        <strain evidence="7">2270</strain>
        <strain evidence="22">2271</strain>
        <strain evidence="10">2272</strain>
        <strain evidence="13">2273</strain>
        <strain evidence="19">2274</strain>
        <strain evidence="12">2275</strain>
        <strain evidence="18">2276</strain>
        <strain evidence="9">2277</strain>
        <strain evidence="16">2278</strain>
        <strain evidence="15">2279</strain>
        <strain evidence="11">2280</strain>
        <tissue evidence="14">Megagametophyte</tissue>
    </source>
</reference>
<evidence type="ECO:0000313" key="9">
    <source>
        <dbReference type="EMBL" id="AFG66947.1"/>
    </source>
</evidence>
<evidence type="ECO:0000256" key="5">
    <source>
        <dbReference type="ARBA" id="ARBA00060618"/>
    </source>
</evidence>
<dbReference type="Pfam" id="PF11543">
    <property type="entry name" value="UN_NPL4"/>
    <property type="match status" value="1"/>
</dbReference>
<evidence type="ECO:0000256" key="1">
    <source>
        <dbReference type="ARBA" id="ARBA00011025"/>
    </source>
</evidence>
<dbReference type="EMBL" id="FJ102606">
    <property type="protein sequence ID" value="AFG66953.1"/>
    <property type="molecule type" value="Genomic_DNA"/>
</dbReference>
<keyword evidence="2" id="KW-0597">Phosphoprotein</keyword>
<organism evidence="14">
    <name type="scientific">Pinus taeda</name>
    <name type="common">Loblolly pine</name>
    <dbReference type="NCBI Taxonomy" id="3352"/>
    <lineage>
        <taxon>Eukaryota</taxon>
        <taxon>Viridiplantae</taxon>
        <taxon>Streptophyta</taxon>
        <taxon>Embryophyta</taxon>
        <taxon>Tracheophyta</taxon>
        <taxon>Spermatophyta</taxon>
        <taxon>Pinopsida</taxon>
        <taxon>Pinidae</taxon>
        <taxon>Conifers I</taxon>
        <taxon>Pinales</taxon>
        <taxon>Pinaceae</taxon>
        <taxon>Pinus</taxon>
        <taxon>Pinus subgen. Pinus</taxon>
    </lineage>
</organism>
<comment type="similarity">
    <text evidence="1">Belongs to the NPL4 family.</text>
</comment>
<evidence type="ECO:0000313" key="15">
    <source>
        <dbReference type="EMBL" id="AFG66953.1"/>
    </source>
</evidence>
<protein>
    <recommendedName>
        <fullName evidence="6">Nuclear pore localisation protein Npl4 ubiquitin-like domain-containing protein</fullName>
    </recommendedName>
</protein>
<evidence type="ECO:0000313" key="24">
    <source>
        <dbReference type="EMBL" id="AFG66962.1"/>
    </source>
</evidence>
<dbReference type="EMBL" id="FJ102607">
    <property type="protein sequence ID" value="AFG66952.1"/>
    <property type="molecule type" value="Genomic_DNA"/>
</dbReference>
<dbReference type="GO" id="GO:0005634">
    <property type="term" value="C:nucleus"/>
    <property type="evidence" value="ECO:0007669"/>
    <property type="project" value="TreeGrafter"/>
</dbReference>
<dbReference type="PANTHER" id="PTHR12710">
    <property type="entry name" value="NUCLEAR PROTEIN LOCALIZATION 4"/>
    <property type="match status" value="1"/>
</dbReference>
<dbReference type="EMBL" id="FJ102602">
    <property type="protein sequence ID" value="AFG66950.1"/>
    <property type="molecule type" value="Genomic_DNA"/>
</dbReference>
<evidence type="ECO:0000313" key="21">
    <source>
        <dbReference type="EMBL" id="AFG66959.1"/>
    </source>
</evidence>
<evidence type="ECO:0000256" key="2">
    <source>
        <dbReference type="ARBA" id="ARBA00022553"/>
    </source>
</evidence>
<dbReference type="EMBL" id="FJ102610">
    <property type="protein sequence ID" value="AFG66961.1"/>
    <property type="molecule type" value="Genomic_DNA"/>
</dbReference>
<name>H9WY59_PINTA</name>
<dbReference type="InterPro" id="IPR016563">
    <property type="entry name" value="Npl4"/>
</dbReference>
<evidence type="ECO:0000313" key="19">
    <source>
        <dbReference type="EMBL" id="AFG66957.1"/>
    </source>
</evidence>
<sequence>MLIRVRSRDGLERVKVDKPNPTVGDLKSLIQSQLQVPISSQILSTSQNLLLAKGGNVQQFKDMEDPNMLLSSLGIDHGHIVFLSY</sequence>
<evidence type="ECO:0000313" key="14">
    <source>
        <dbReference type="EMBL" id="AFG66952.1"/>
    </source>
</evidence>
<dbReference type="AlphaFoldDB" id="H9WY59"/>
<gene>
    <name evidence="14" type="ORF">2_792_01</name>
</gene>
<dbReference type="EMBL" id="FJ102616">
    <property type="protein sequence ID" value="AFG66955.1"/>
    <property type="molecule type" value="Genomic_DNA"/>
</dbReference>